<dbReference type="SUPFAM" id="SSF49879">
    <property type="entry name" value="SMAD/FHA domain"/>
    <property type="match status" value="1"/>
</dbReference>
<comment type="similarity">
    <text evidence="1">Belongs to the CHFR family.</text>
</comment>
<name>A0AAW2YPW5_9EUKA</name>
<keyword evidence="4 6" id="KW-0863">Zinc-finger</keyword>
<feature type="compositionally biased region" description="Polar residues" evidence="8">
    <location>
        <begin position="201"/>
        <end position="212"/>
    </location>
</feature>
<keyword evidence="7" id="KW-0175">Coiled coil</keyword>
<dbReference type="AlphaFoldDB" id="A0AAW2YPW5"/>
<dbReference type="PROSITE" id="PS00518">
    <property type="entry name" value="ZF_RING_1"/>
    <property type="match status" value="1"/>
</dbReference>
<evidence type="ECO:0000259" key="10">
    <source>
        <dbReference type="PROSITE" id="PS50089"/>
    </source>
</evidence>
<feature type="coiled-coil region" evidence="7">
    <location>
        <begin position="379"/>
        <end position="429"/>
    </location>
</feature>
<keyword evidence="3" id="KW-0479">Metal-binding</keyword>
<proteinExistence type="inferred from homology"/>
<sequence length="525" mass="59925">MSAGVGADSLEHNDNSSTSTNIESQNAPQLDQSQEKIGQPHMYAKLCLLTDTKGVPKEVDIKTLQFSIGRAKNQVDLLLDPAEHSRMVSRVHCTIYGVPGEDGKISFRISDNKSVNGTFLNAKKIETSRLENGDLLLFTAGSGLQVGDFMDFSTDNPSTPFDKLTEQQKQDILSKRKDTFVYKFVVVDDNFDRMVDDLTNHSFQNHSSSTPGSKRKLEQMDSSYSDFAQELKKRKTAEDALNQRIMDLEKQLEEAKNQLTKEQSQLQELITETQKANEGLVREHESRVNELLATINQLNQQQQAQQQAQAQQLQDAQEHGIMGDIEQEFTCAICQELIVSATTLQCSHTFCKPCLAEWIKQKKVCPVCRKILTKPPTRNLTMENVLDKLMKNLSKEEQESRLRRRKDLIEAEERASQKLKELVETARHKGVKFLNVHDTWGPDEKKLFKTGVSKHEGRSRLMYCELTGFNPEWIRRATVQQIIRACTNLDIEIPKKVESRQTVMDFELARERLLDYLEGDLVRFV</sequence>
<dbReference type="PROSITE" id="PS50089">
    <property type="entry name" value="ZF_RING_2"/>
    <property type="match status" value="1"/>
</dbReference>
<evidence type="ECO:0000259" key="9">
    <source>
        <dbReference type="PROSITE" id="PS50006"/>
    </source>
</evidence>
<dbReference type="InterPro" id="IPR013083">
    <property type="entry name" value="Znf_RING/FYVE/PHD"/>
</dbReference>
<gene>
    <name evidence="11" type="ORF">AKO1_007853</name>
</gene>
<feature type="domain" description="RING-type" evidence="10">
    <location>
        <begin position="331"/>
        <end position="369"/>
    </location>
</feature>
<evidence type="ECO:0000256" key="7">
    <source>
        <dbReference type="SAM" id="Coils"/>
    </source>
</evidence>
<evidence type="ECO:0000256" key="1">
    <source>
        <dbReference type="ARBA" id="ARBA00005797"/>
    </source>
</evidence>
<evidence type="ECO:0000313" key="11">
    <source>
        <dbReference type="EMBL" id="KAL0478963.1"/>
    </source>
</evidence>
<dbReference type="EMBL" id="JAOPGA020000489">
    <property type="protein sequence ID" value="KAL0478963.1"/>
    <property type="molecule type" value="Genomic_DNA"/>
</dbReference>
<dbReference type="GO" id="GO:0008270">
    <property type="term" value="F:zinc ion binding"/>
    <property type="evidence" value="ECO:0007669"/>
    <property type="project" value="UniProtKB-KW"/>
</dbReference>
<keyword evidence="5" id="KW-0862">Zinc</keyword>
<evidence type="ECO:0000256" key="3">
    <source>
        <dbReference type="ARBA" id="ARBA00022723"/>
    </source>
</evidence>
<reference evidence="11 12" key="1">
    <citation type="submission" date="2024-03" db="EMBL/GenBank/DDBJ databases">
        <title>The Acrasis kona genome and developmental transcriptomes reveal deep origins of eukaryotic multicellular pathways.</title>
        <authorList>
            <person name="Sheikh S."/>
            <person name="Fu C.-J."/>
            <person name="Brown M.W."/>
            <person name="Baldauf S.L."/>
        </authorList>
    </citation>
    <scope>NUCLEOTIDE SEQUENCE [LARGE SCALE GENOMIC DNA]</scope>
    <source>
        <strain evidence="11 12">ATCC MYA-3509</strain>
    </source>
</reference>
<dbReference type="Pfam" id="PF00498">
    <property type="entry name" value="FHA"/>
    <property type="match status" value="1"/>
</dbReference>
<dbReference type="SMART" id="SM00240">
    <property type="entry name" value="FHA"/>
    <property type="match status" value="1"/>
</dbReference>
<keyword evidence="12" id="KW-1185">Reference proteome</keyword>
<comment type="caution">
    <text evidence="11">The sequence shown here is derived from an EMBL/GenBank/DDBJ whole genome shotgun (WGS) entry which is preliminary data.</text>
</comment>
<feature type="domain" description="FHA" evidence="9">
    <location>
        <begin position="66"/>
        <end position="125"/>
    </location>
</feature>
<dbReference type="Gene3D" id="3.30.40.10">
    <property type="entry name" value="Zinc/RING finger domain, C3HC4 (zinc finger)"/>
    <property type="match status" value="1"/>
</dbReference>
<dbReference type="InterPro" id="IPR001841">
    <property type="entry name" value="Znf_RING"/>
</dbReference>
<feature type="compositionally biased region" description="Polar residues" evidence="8">
    <location>
        <begin position="15"/>
        <end position="34"/>
    </location>
</feature>
<evidence type="ECO:0000256" key="6">
    <source>
        <dbReference type="PROSITE-ProRule" id="PRU00175"/>
    </source>
</evidence>
<dbReference type="PROSITE" id="PS50006">
    <property type="entry name" value="FHA_DOMAIN"/>
    <property type="match status" value="1"/>
</dbReference>
<feature type="region of interest" description="Disordered" evidence="8">
    <location>
        <begin position="1"/>
        <end position="34"/>
    </location>
</feature>
<dbReference type="InterPro" id="IPR000253">
    <property type="entry name" value="FHA_dom"/>
</dbReference>
<dbReference type="Gene3D" id="2.60.200.20">
    <property type="match status" value="1"/>
</dbReference>
<dbReference type="SMART" id="SM00184">
    <property type="entry name" value="RING"/>
    <property type="match status" value="1"/>
</dbReference>
<protein>
    <recommendedName>
        <fullName evidence="2">E3 ubiquitin-protein ligase CHFR</fullName>
    </recommendedName>
</protein>
<dbReference type="Proteomes" id="UP001431209">
    <property type="component" value="Unassembled WGS sequence"/>
</dbReference>
<accession>A0AAW2YPW5</accession>
<dbReference type="Pfam" id="PF13639">
    <property type="entry name" value="zf-RING_2"/>
    <property type="match status" value="1"/>
</dbReference>
<evidence type="ECO:0000256" key="2">
    <source>
        <dbReference type="ARBA" id="ARBA00017908"/>
    </source>
</evidence>
<feature type="region of interest" description="Disordered" evidence="8">
    <location>
        <begin position="201"/>
        <end position="221"/>
    </location>
</feature>
<organism evidence="11 12">
    <name type="scientific">Acrasis kona</name>
    <dbReference type="NCBI Taxonomy" id="1008807"/>
    <lineage>
        <taxon>Eukaryota</taxon>
        <taxon>Discoba</taxon>
        <taxon>Heterolobosea</taxon>
        <taxon>Tetramitia</taxon>
        <taxon>Eutetramitia</taxon>
        <taxon>Acrasidae</taxon>
        <taxon>Acrasis</taxon>
    </lineage>
</organism>
<evidence type="ECO:0000256" key="4">
    <source>
        <dbReference type="ARBA" id="ARBA00022771"/>
    </source>
</evidence>
<dbReference type="InterPro" id="IPR017907">
    <property type="entry name" value="Znf_RING_CS"/>
</dbReference>
<feature type="coiled-coil region" evidence="7">
    <location>
        <begin position="231"/>
        <end position="319"/>
    </location>
</feature>
<dbReference type="CDD" id="cd00060">
    <property type="entry name" value="FHA"/>
    <property type="match status" value="1"/>
</dbReference>
<dbReference type="SUPFAM" id="SSF57850">
    <property type="entry name" value="RING/U-box"/>
    <property type="match status" value="1"/>
</dbReference>
<evidence type="ECO:0000256" key="5">
    <source>
        <dbReference type="ARBA" id="ARBA00022833"/>
    </source>
</evidence>
<dbReference type="PANTHER" id="PTHR23327">
    <property type="entry name" value="RING FINGER PROTEIN 127"/>
    <property type="match status" value="1"/>
</dbReference>
<dbReference type="InterPro" id="IPR008984">
    <property type="entry name" value="SMAD_FHA_dom_sf"/>
</dbReference>
<evidence type="ECO:0000313" key="12">
    <source>
        <dbReference type="Proteomes" id="UP001431209"/>
    </source>
</evidence>
<evidence type="ECO:0000256" key="8">
    <source>
        <dbReference type="SAM" id="MobiDB-lite"/>
    </source>
</evidence>